<keyword evidence="3" id="KW-1185">Reference proteome</keyword>
<dbReference type="Proteomes" id="UP000275267">
    <property type="component" value="Unassembled WGS sequence"/>
</dbReference>
<feature type="region of interest" description="Disordered" evidence="1">
    <location>
        <begin position="1"/>
        <end position="33"/>
    </location>
</feature>
<feature type="region of interest" description="Disordered" evidence="1">
    <location>
        <begin position="132"/>
        <end position="235"/>
    </location>
</feature>
<reference evidence="3" key="1">
    <citation type="journal article" date="2019" name="Nat. Commun.">
        <title>The genome of broomcorn millet.</title>
        <authorList>
            <person name="Zou C."/>
            <person name="Miki D."/>
            <person name="Li D."/>
            <person name="Tang Q."/>
            <person name="Xiao L."/>
            <person name="Rajput S."/>
            <person name="Deng P."/>
            <person name="Jia W."/>
            <person name="Huang R."/>
            <person name="Zhang M."/>
            <person name="Sun Y."/>
            <person name="Hu J."/>
            <person name="Fu X."/>
            <person name="Schnable P.S."/>
            <person name="Li F."/>
            <person name="Zhang H."/>
            <person name="Feng B."/>
            <person name="Zhu X."/>
            <person name="Liu R."/>
            <person name="Schnable J.C."/>
            <person name="Zhu J.-K."/>
            <person name="Zhang H."/>
        </authorList>
    </citation>
    <scope>NUCLEOTIDE SEQUENCE [LARGE SCALE GENOMIC DNA]</scope>
</reference>
<dbReference type="PANTHER" id="PTHR33026:SF7">
    <property type="entry name" value="OS03G0100275 PROTEIN"/>
    <property type="match status" value="1"/>
</dbReference>
<comment type="caution">
    <text evidence="2">The sequence shown here is derived from an EMBL/GenBank/DDBJ whole genome shotgun (WGS) entry which is preliminary data.</text>
</comment>
<evidence type="ECO:0000313" key="3">
    <source>
        <dbReference type="Proteomes" id="UP000275267"/>
    </source>
</evidence>
<evidence type="ECO:0000256" key="1">
    <source>
        <dbReference type="SAM" id="MobiDB-lite"/>
    </source>
</evidence>
<organism evidence="2 3">
    <name type="scientific">Panicum miliaceum</name>
    <name type="common">Proso millet</name>
    <name type="synonym">Broomcorn millet</name>
    <dbReference type="NCBI Taxonomy" id="4540"/>
    <lineage>
        <taxon>Eukaryota</taxon>
        <taxon>Viridiplantae</taxon>
        <taxon>Streptophyta</taxon>
        <taxon>Embryophyta</taxon>
        <taxon>Tracheophyta</taxon>
        <taxon>Spermatophyta</taxon>
        <taxon>Magnoliopsida</taxon>
        <taxon>Liliopsida</taxon>
        <taxon>Poales</taxon>
        <taxon>Poaceae</taxon>
        <taxon>PACMAD clade</taxon>
        <taxon>Panicoideae</taxon>
        <taxon>Panicodae</taxon>
        <taxon>Paniceae</taxon>
        <taxon>Panicinae</taxon>
        <taxon>Panicum</taxon>
        <taxon>Panicum sect. Panicum</taxon>
    </lineage>
</organism>
<dbReference type="AlphaFoldDB" id="A0A3L6T3Z2"/>
<proteinExistence type="predicted"/>
<accession>A0A3L6T3Z2</accession>
<dbReference type="PANTHER" id="PTHR33026">
    <property type="entry name" value="OS06G0360600 PROTEIN"/>
    <property type="match status" value="1"/>
</dbReference>
<dbReference type="EMBL" id="PQIB02000003">
    <property type="protein sequence ID" value="RLN30338.1"/>
    <property type="molecule type" value="Genomic_DNA"/>
</dbReference>
<name>A0A3L6T3Z2_PANMI</name>
<feature type="compositionally biased region" description="Low complexity" evidence="1">
    <location>
        <begin position="210"/>
        <end position="219"/>
    </location>
</feature>
<feature type="compositionally biased region" description="Polar residues" evidence="1">
    <location>
        <begin position="154"/>
        <end position="163"/>
    </location>
</feature>
<gene>
    <name evidence="2" type="ORF">C2845_PM05G19650</name>
</gene>
<feature type="compositionally biased region" description="Polar residues" evidence="1">
    <location>
        <begin position="225"/>
        <end position="235"/>
    </location>
</feature>
<evidence type="ECO:0000313" key="2">
    <source>
        <dbReference type="EMBL" id="RLN30338.1"/>
    </source>
</evidence>
<protein>
    <submittedName>
        <fullName evidence="2">Uncharacterized protein</fullName>
    </submittedName>
</protein>
<sequence length="235" mass="25571">MPKKSATGRGKKRRNEGGEETSPPAKVTKTAAEGEWRASIIRECWLKKLTEEEHLDIPELMKRIKDLKDKAVTGESVAYSFIERRIQPLQQRIHLGFEYQGLQNPSRMARDVPSIEEIMCRVTRLFTGVNSDPYTPRLFGAGNPPDSKSETPKPATSSTTQAGTGEDSLPKEPATASTAEPPIGEDVPAANEGKDFEPQANPEVEQEAKAPGTTPGATTDEGTWADQQAVASTPD</sequence>